<feature type="chain" id="PRO_5043709918" evidence="1">
    <location>
        <begin position="20"/>
        <end position="322"/>
    </location>
</feature>
<gene>
    <name evidence="2" type="ORF">TWF694_003372</name>
</gene>
<dbReference type="Proteomes" id="UP001365542">
    <property type="component" value="Unassembled WGS sequence"/>
</dbReference>
<evidence type="ECO:0000313" key="2">
    <source>
        <dbReference type="EMBL" id="KAK6529996.1"/>
    </source>
</evidence>
<sequence>MMWLSTLSLFAVYAGFANAAILQARDCAANNCLRAVRNTNTPRGLPDCSSFFATTVTPATITFTATNTQTLTSTILATATLTTPTLTTITLSVVSTVLSSFSVTTFAKRQITNYPSVIPTYASACSSVAAYSSACSCLSGFKFPFPVTVTAPSTTVTISPTLATSYTTTTVATVTTASITTTTSLVPTATVTRVPVYIQATDSSYAGNYVYNDGGYISLGPSPVLWYWDPLTGHMQTPGSSQIWTAFNDDSFLSSFVYSRSLPAGTMAALTCSFIGTSATCGTSMFPATGLTSNALIIGPNGLNWAAYGYEQVHLRAVIPPV</sequence>
<feature type="signal peptide" evidence="1">
    <location>
        <begin position="1"/>
        <end position="19"/>
    </location>
</feature>
<accession>A0AAV9WXX0</accession>
<protein>
    <submittedName>
        <fullName evidence="2">Uncharacterized protein</fullName>
    </submittedName>
</protein>
<keyword evidence="3" id="KW-1185">Reference proteome</keyword>
<name>A0AAV9WXX0_9PEZI</name>
<proteinExistence type="predicted"/>
<dbReference type="AlphaFoldDB" id="A0AAV9WXX0"/>
<comment type="caution">
    <text evidence="2">The sequence shown here is derived from an EMBL/GenBank/DDBJ whole genome shotgun (WGS) entry which is preliminary data.</text>
</comment>
<dbReference type="EMBL" id="JAVHJO010000013">
    <property type="protein sequence ID" value="KAK6529996.1"/>
    <property type="molecule type" value="Genomic_DNA"/>
</dbReference>
<evidence type="ECO:0000313" key="3">
    <source>
        <dbReference type="Proteomes" id="UP001365542"/>
    </source>
</evidence>
<organism evidence="2 3">
    <name type="scientific">Orbilia ellipsospora</name>
    <dbReference type="NCBI Taxonomy" id="2528407"/>
    <lineage>
        <taxon>Eukaryota</taxon>
        <taxon>Fungi</taxon>
        <taxon>Dikarya</taxon>
        <taxon>Ascomycota</taxon>
        <taxon>Pezizomycotina</taxon>
        <taxon>Orbiliomycetes</taxon>
        <taxon>Orbiliales</taxon>
        <taxon>Orbiliaceae</taxon>
        <taxon>Orbilia</taxon>
    </lineage>
</organism>
<keyword evidence="1" id="KW-0732">Signal</keyword>
<evidence type="ECO:0000256" key="1">
    <source>
        <dbReference type="SAM" id="SignalP"/>
    </source>
</evidence>
<reference evidence="2 3" key="1">
    <citation type="submission" date="2019-10" db="EMBL/GenBank/DDBJ databases">
        <authorList>
            <person name="Palmer J.M."/>
        </authorList>
    </citation>
    <scope>NUCLEOTIDE SEQUENCE [LARGE SCALE GENOMIC DNA]</scope>
    <source>
        <strain evidence="2 3">TWF694</strain>
    </source>
</reference>